<keyword evidence="3" id="KW-1185">Reference proteome</keyword>
<name>A0ABT6J2D2_9STAP</name>
<sequence length="56" mass="5768">MALNSSLNYLGSAIGAALGGLLLAQGVSTYILIYSAFTVVVLGIIIQSINIVIDKN</sequence>
<accession>A0ABT6J2D2</accession>
<dbReference type="Proteomes" id="UP001159200">
    <property type="component" value="Unassembled WGS sequence"/>
</dbReference>
<keyword evidence="1" id="KW-0812">Transmembrane</keyword>
<keyword evidence="1" id="KW-1133">Transmembrane helix</keyword>
<feature type="transmembrane region" description="Helical" evidence="1">
    <location>
        <begin position="7"/>
        <end position="25"/>
    </location>
</feature>
<gene>
    <name evidence="2" type="ORF">P5X59_11300</name>
</gene>
<proteinExistence type="predicted"/>
<protein>
    <submittedName>
        <fullName evidence="2">Uncharacterized protein</fullName>
    </submittedName>
</protein>
<reference evidence="2 3" key="1">
    <citation type="submission" date="2023-03" db="EMBL/GenBank/DDBJ databases">
        <title>Bacterial isolates from washroom surfaces on a university campus.</title>
        <authorList>
            <person name="Holman D.B."/>
            <person name="Gzyl K.E."/>
            <person name="Taheri A.E."/>
        </authorList>
    </citation>
    <scope>NUCLEOTIDE SEQUENCE [LARGE SCALE GENOMIC DNA]</scope>
    <source>
        <strain evidence="2 3">RD01</strain>
    </source>
</reference>
<dbReference type="GeneID" id="58096274"/>
<feature type="transmembrane region" description="Helical" evidence="1">
    <location>
        <begin position="31"/>
        <end position="53"/>
    </location>
</feature>
<dbReference type="EMBL" id="JAROYR010000020">
    <property type="protein sequence ID" value="MDH5158891.1"/>
    <property type="molecule type" value="Genomic_DNA"/>
</dbReference>
<evidence type="ECO:0000313" key="2">
    <source>
        <dbReference type="EMBL" id="MDH5158891.1"/>
    </source>
</evidence>
<organism evidence="2 3">
    <name type="scientific">Staphylococcus cohnii</name>
    <dbReference type="NCBI Taxonomy" id="29382"/>
    <lineage>
        <taxon>Bacteria</taxon>
        <taxon>Bacillati</taxon>
        <taxon>Bacillota</taxon>
        <taxon>Bacilli</taxon>
        <taxon>Bacillales</taxon>
        <taxon>Staphylococcaceae</taxon>
        <taxon>Staphylococcus</taxon>
        <taxon>Staphylococcus cohnii species complex</taxon>
    </lineage>
</organism>
<dbReference type="RefSeq" id="WP_174890063.1">
    <property type="nucleotide sequence ID" value="NZ_CP033735.1"/>
</dbReference>
<evidence type="ECO:0000313" key="3">
    <source>
        <dbReference type="Proteomes" id="UP001159200"/>
    </source>
</evidence>
<comment type="caution">
    <text evidence="2">The sequence shown here is derived from an EMBL/GenBank/DDBJ whole genome shotgun (WGS) entry which is preliminary data.</text>
</comment>
<evidence type="ECO:0000256" key="1">
    <source>
        <dbReference type="SAM" id="Phobius"/>
    </source>
</evidence>
<keyword evidence="1" id="KW-0472">Membrane</keyword>